<dbReference type="AlphaFoldDB" id="A0A195FJB4"/>
<dbReference type="Proteomes" id="UP000078541">
    <property type="component" value="Unassembled WGS sequence"/>
</dbReference>
<gene>
    <name evidence="1" type="ORF">ALC56_05438</name>
</gene>
<accession>A0A195FJB4</accession>
<proteinExistence type="predicted"/>
<name>A0A195FJB4_9HYME</name>
<sequence length="112" mass="12506">VISTIWDLSNLERNRGPVVRNRDSGFPLDVANSPTMSLSIEKTQGVSKDTPRRGLRAIQGLEFPQATSLSVHSLQRVKWKTLKSARVKASYNLIIVSESDSEIIKCTVINKR</sequence>
<feature type="non-terminal residue" evidence="1">
    <location>
        <position position="1"/>
    </location>
</feature>
<evidence type="ECO:0000313" key="1">
    <source>
        <dbReference type="EMBL" id="KYN40493.1"/>
    </source>
</evidence>
<dbReference type="EMBL" id="KQ981523">
    <property type="protein sequence ID" value="KYN40493.1"/>
    <property type="molecule type" value="Genomic_DNA"/>
</dbReference>
<evidence type="ECO:0000313" key="2">
    <source>
        <dbReference type="Proteomes" id="UP000078541"/>
    </source>
</evidence>
<reference evidence="1 2" key="1">
    <citation type="submission" date="2016-03" db="EMBL/GenBank/DDBJ databases">
        <title>Trachymyrmex septentrionalis WGS genome.</title>
        <authorList>
            <person name="Nygaard S."/>
            <person name="Hu H."/>
            <person name="Boomsma J."/>
            <person name="Zhang G."/>
        </authorList>
    </citation>
    <scope>NUCLEOTIDE SEQUENCE [LARGE SCALE GENOMIC DNA]</scope>
    <source>
        <strain evidence="1">Tsep2-gDNA-1</strain>
        <tissue evidence="1">Whole body</tissue>
    </source>
</reference>
<keyword evidence="2" id="KW-1185">Reference proteome</keyword>
<organism evidence="1 2">
    <name type="scientific">Trachymyrmex septentrionalis</name>
    <dbReference type="NCBI Taxonomy" id="34720"/>
    <lineage>
        <taxon>Eukaryota</taxon>
        <taxon>Metazoa</taxon>
        <taxon>Ecdysozoa</taxon>
        <taxon>Arthropoda</taxon>
        <taxon>Hexapoda</taxon>
        <taxon>Insecta</taxon>
        <taxon>Pterygota</taxon>
        <taxon>Neoptera</taxon>
        <taxon>Endopterygota</taxon>
        <taxon>Hymenoptera</taxon>
        <taxon>Apocrita</taxon>
        <taxon>Aculeata</taxon>
        <taxon>Formicoidea</taxon>
        <taxon>Formicidae</taxon>
        <taxon>Myrmicinae</taxon>
        <taxon>Trachymyrmex</taxon>
    </lineage>
</organism>
<protein>
    <submittedName>
        <fullName evidence="1">Uncharacterized protein</fullName>
    </submittedName>
</protein>